<reference evidence="2 3" key="1">
    <citation type="submission" date="2019-07" db="EMBL/GenBank/DDBJ databases">
        <title>De Novo Assembly of kiwifruit Actinidia rufa.</title>
        <authorList>
            <person name="Sugita-Konishi S."/>
            <person name="Sato K."/>
            <person name="Mori E."/>
            <person name="Abe Y."/>
            <person name="Kisaki G."/>
            <person name="Hamano K."/>
            <person name="Suezawa K."/>
            <person name="Otani M."/>
            <person name="Fukuda T."/>
            <person name="Manabe T."/>
            <person name="Gomi K."/>
            <person name="Tabuchi M."/>
            <person name="Akimitsu K."/>
            <person name="Kataoka I."/>
        </authorList>
    </citation>
    <scope>NUCLEOTIDE SEQUENCE [LARGE SCALE GENOMIC DNA]</scope>
    <source>
        <strain evidence="3">cv. Fuchu</strain>
    </source>
</reference>
<dbReference type="Proteomes" id="UP000585474">
    <property type="component" value="Unassembled WGS sequence"/>
</dbReference>
<organism evidence="2 3">
    <name type="scientific">Actinidia rufa</name>
    <dbReference type="NCBI Taxonomy" id="165716"/>
    <lineage>
        <taxon>Eukaryota</taxon>
        <taxon>Viridiplantae</taxon>
        <taxon>Streptophyta</taxon>
        <taxon>Embryophyta</taxon>
        <taxon>Tracheophyta</taxon>
        <taxon>Spermatophyta</taxon>
        <taxon>Magnoliopsida</taxon>
        <taxon>eudicotyledons</taxon>
        <taxon>Gunneridae</taxon>
        <taxon>Pentapetalae</taxon>
        <taxon>asterids</taxon>
        <taxon>Ericales</taxon>
        <taxon>Actinidiaceae</taxon>
        <taxon>Actinidia</taxon>
    </lineage>
</organism>
<comment type="caution">
    <text evidence="2">The sequence shown here is derived from an EMBL/GenBank/DDBJ whole genome shotgun (WGS) entry which is preliminary data.</text>
</comment>
<feature type="domain" description="Retrotransposon gag" evidence="1">
    <location>
        <begin position="40"/>
        <end position="95"/>
    </location>
</feature>
<dbReference type="AlphaFoldDB" id="A0A7J0GXR8"/>
<name>A0A7J0GXR8_9ERIC</name>
<dbReference type="EMBL" id="BJWL01000025">
    <property type="protein sequence ID" value="GFZ15620.1"/>
    <property type="molecule type" value="Genomic_DNA"/>
</dbReference>
<evidence type="ECO:0000313" key="3">
    <source>
        <dbReference type="Proteomes" id="UP000585474"/>
    </source>
</evidence>
<proteinExistence type="predicted"/>
<sequence length="96" mass="11247">MNPPSFDGLGDPVIAGHWLSQIHKISDIVRITEDDMKVSFASYQLVGEVKEWWESIKEAKMVDRGMTWANFESTFKDQYFSEAYHDELRDQFEKLV</sequence>
<evidence type="ECO:0000259" key="1">
    <source>
        <dbReference type="Pfam" id="PF03732"/>
    </source>
</evidence>
<dbReference type="InterPro" id="IPR005162">
    <property type="entry name" value="Retrotrans_gag_dom"/>
</dbReference>
<dbReference type="OrthoDB" id="1622461at2759"/>
<accession>A0A7J0GXR8</accession>
<dbReference type="Pfam" id="PF03732">
    <property type="entry name" value="Retrotrans_gag"/>
    <property type="match status" value="1"/>
</dbReference>
<gene>
    <name evidence="2" type="ORF">Acr_25g0000290</name>
</gene>
<keyword evidence="3" id="KW-1185">Reference proteome</keyword>
<protein>
    <recommendedName>
        <fullName evidence="1">Retrotransposon gag domain-containing protein</fullName>
    </recommendedName>
</protein>
<evidence type="ECO:0000313" key="2">
    <source>
        <dbReference type="EMBL" id="GFZ15620.1"/>
    </source>
</evidence>